<keyword evidence="2" id="KW-1185">Reference proteome</keyword>
<dbReference type="Proteomes" id="UP000479710">
    <property type="component" value="Unassembled WGS sequence"/>
</dbReference>
<name>A0A6G1BJX1_9ORYZ</name>
<accession>A0A6G1BJX1</accession>
<organism evidence="1 2">
    <name type="scientific">Oryza meyeriana var. granulata</name>
    <dbReference type="NCBI Taxonomy" id="110450"/>
    <lineage>
        <taxon>Eukaryota</taxon>
        <taxon>Viridiplantae</taxon>
        <taxon>Streptophyta</taxon>
        <taxon>Embryophyta</taxon>
        <taxon>Tracheophyta</taxon>
        <taxon>Spermatophyta</taxon>
        <taxon>Magnoliopsida</taxon>
        <taxon>Liliopsida</taxon>
        <taxon>Poales</taxon>
        <taxon>Poaceae</taxon>
        <taxon>BOP clade</taxon>
        <taxon>Oryzoideae</taxon>
        <taxon>Oryzeae</taxon>
        <taxon>Oryzinae</taxon>
        <taxon>Oryza</taxon>
        <taxon>Oryza meyeriana</taxon>
    </lineage>
</organism>
<dbReference type="EMBL" id="SPHZ02000012">
    <property type="protein sequence ID" value="KAF0888007.1"/>
    <property type="molecule type" value="Genomic_DNA"/>
</dbReference>
<gene>
    <name evidence="1" type="ORF">E2562_006923</name>
</gene>
<evidence type="ECO:0000313" key="1">
    <source>
        <dbReference type="EMBL" id="KAF0888007.1"/>
    </source>
</evidence>
<sequence length="70" mass="7701">MAARDSNAIGCSSLCLPTKAVVTRDFPLPSSSDWRGHDRSPPPRQSMWFCAYPAFVGALLNQKHDTNDHA</sequence>
<reference evidence="1 2" key="1">
    <citation type="submission" date="2019-11" db="EMBL/GenBank/DDBJ databases">
        <title>Whole genome sequence of Oryza granulata.</title>
        <authorList>
            <person name="Li W."/>
        </authorList>
    </citation>
    <scope>NUCLEOTIDE SEQUENCE [LARGE SCALE GENOMIC DNA]</scope>
    <source>
        <strain evidence="2">cv. Menghai</strain>
        <tissue evidence="1">Leaf</tissue>
    </source>
</reference>
<comment type="caution">
    <text evidence="1">The sequence shown here is derived from an EMBL/GenBank/DDBJ whole genome shotgun (WGS) entry which is preliminary data.</text>
</comment>
<dbReference type="AlphaFoldDB" id="A0A6G1BJX1"/>
<proteinExistence type="predicted"/>
<protein>
    <submittedName>
        <fullName evidence="1">Uncharacterized protein</fullName>
    </submittedName>
</protein>
<evidence type="ECO:0000313" key="2">
    <source>
        <dbReference type="Proteomes" id="UP000479710"/>
    </source>
</evidence>